<protein>
    <recommendedName>
        <fullName evidence="2">Tc1-like transposase DDE domain-containing protein</fullName>
    </recommendedName>
</protein>
<dbReference type="EMBL" id="KI913991">
    <property type="protein sequence ID" value="ETV93466.1"/>
    <property type="molecule type" value="Genomic_DNA"/>
</dbReference>
<dbReference type="PANTHER" id="PTHR47169:SF2">
    <property type="entry name" value="OS01G0541250 PROTEIN"/>
    <property type="match status" value="1"/>
</dbReference>
<dbReference type="InterPro" id="IPR036397">
    <property type="entry name" value="RNaseH_sf"/>
</dbReference>
<proteinExistence type="predicted"/>
<name>A0A024TIQ4_9STRA</name>
<organism evidence="1">
    <name type="scientific">Aphanomyces invadans</name>
    <dbReference type="NCBI Taxonomy" id="157072"/>
    <lineage>
        <taxon>Eukaryota</taxon>
        <taxon>Sar</taxon>
        <taxon>Stramenopiles</taxon>
        <taxon>Oomycota</taxon>
        <taxon>Saprolegniomycetes</taxon>
        <taxon>Saprolegniales</taxon>
        <taxon>Verrucalvaceae</taxon>
        <taxon>Aphanomyces</taxon>
    </lineage>
</organism>
<dbReference type="GO" id="GO:0003676">
    <property type="term" value="F:nucleic acid binding"/>
    <property type="evidence" value="ECO:0007669"/>
    <property type="project" value="InterPro"/>
</dbReference>
<accession>A0A024TIQ4</accession>
<gene>
    <name evidence="1" type="ORF">H310_12517</name>
</gene>
<dbReference type="OrthoDB" id="7951431at2759"/>
<dbReference type="Gene3D" id="3.30.420.10">
    <property type="entry name" value="Ribonuclease H-like superfamily/Ribonuclease H"/>
    <property type="match status" value="1"/>
</dbReference>
<evidence type="ECO:0008006" key="2">
    <source>
        <dbReference type="Google" id="ProtNLM"/>
    </source>
</evidence>
<dbReference type="VEuPathDB" id="FungiDB:H310_12517"/>
<reference evidence="1" key="1">
    <citation type="submission" date="2013-12" db="EMBL/GenBank/DDBJ databases">
        <title>The Genome Sequence of Aphanomyces invadans NJM9701.</title>
        <authorList>
            <consortium name="The Broad Institute Genomics Platform"/>
            <person name="Russ C."/>
            <person name="Tyler B."/>
            <person name="van West P."/>
            <person name="Dieguez-Uribeondo J."/>
            <person name="Young S.K."/>
            <person name="Zeng Q."/>
            <person name="Gargeya S."/>
            <person name="Fitzgerald M."/>
            <person name="Abouelleil A."/>
            <person name="Alvarado L."/>
            <person name="Chapman S.B."/>
            <person name="Gainer-Dewar J."/>
            <person name="Goldberg J."/>
            <person name="Griggs A."/>
            <person name="Gujja S."/>
            <person name="Hansen M."/>
            <person name="Howarth C."/>
            <person name="Imamovic A."/>
            <person name="Ireland A."/>
            <person name="Larimer J."/>
            <person name="McCowan C."/>
            <person name="Murphy C."/>
            <person name="Pearson M."/>
            <person name="Poon T.W."/>
            <person name="Priest M."/>
            <person name="Roberts A."/>
            <person name="Saif S."/>
            <person name="Shea T."/>
            <person name="Sykes S."/>
            <person name="Wortman J."/>
            <person name="Nusbaum C."/>
            <person name="Birren B."/>
        </authorList>
    </citation>
    <scope>NUCLEOTIDE SEQUENCE [LARGE SCALE GENOMIC DNA]</scope>
    <source>
        <strain evidence="1">NJM9701</strain>
    </source>
</reference>
<dbReference type="AlphaFoldDB" id="A0A024TIQ4"/>
<sequence length="143" mass="16228">MALRNSRNRPAGTMVTNSVDVDAFAYRDFVINKVIPFIKASFPSTSKQVVLQHDNATPHGSITDVVLEGVSTDGWTFKIHKQPPNSPDLNVLNLGFLASIQSLQYKMKSRTVYDKLEAKFLTFQAVMRMVLEHCGDNHYRERR</sequence>
<dbReference type="GeneID" id="20089567"/>
<evidence type="ECO:0000313" key="1">
    <source>
        <dbReference type="EMBL" id="ETV93466.1"/>
    </source>
</evidence>
<dbReference type="PANTHER" id="PTHR47169">
    <property type="entry name" value="OS01G0541250 PROTEIN"/>
    <property type="match status" value="1"/>
</dbReference>
<dbReference type="RefSeq" id="XP_008877808.1">
    <property type="nucleotide sequence ID" value="XM_008879586.1"/>
</dbReference>